<protein>
    <submittedName>
        <fullName evidence="1">Uncharacterized protein</fullName>
    </submittedName>
</protein>
<dbReference type="OrthoDB" id="10266325at2759"/>
<proteinExistence type="predicted"/>
<comment type="caution">
    <text evidence="1">The sequence shown here is derived from an EMBL/GenBank/DDBJ whole genome shotgun (WGS) entry which is preliminary data.</text>
</comment>
<reference evidence="1 2" key="1">
    <citation type="submission" date="2017-12" db="EMBL/GenBank/DDBJ databases">
        <title>Gene loss provides genomic basis for host adaptation in cereal stripe rust fungi.</title>
        <authorList>
            <person name="Xia C."/>
        </authorList>
    </citation>
    <scope>NUCLEOTIDE SEQUENCE [LARGE SCALE GENOMIC DNA]</scope>
    <source>
        <strain evidence="1 2">93TX-2</strain>
    </source>
</reference>
<accession>A0A2S4WKL4</accession>
<dbReference type="EMBL" id="PKSM01000011">
    <property type="protein sequence ID" value="POW22330.1"/>
    <property type="molecule type" value="Genomic_DNA"/>
</dbReference>
<reference evidence="2" key="3">
    <citation type="journal article" date="2018" name="Mol. Plant Microbe Interact.">
        <title>Genome sequence resources for the wheat stripe rust pathogen (Puccinia striiformis f. sp. tritici) and the barley stripe rust pathogen (Puccinia striiformis f. sp. hordei).</title>
        <authorList>
            <person name="Xia C."/>
            <person name="Wang M."/>
            <person name="Yin C."/>
            <person name="Cornejo O.E."/>
            <person name="Hulbert S.H."/>
            <person name="Chen X."/>
        </authorList>
    </citation>
    <scope>NUCLEOTIDE SEQUENCE [LARGE SCALE GENOMIC DNA]</scope>
    <source>
        <strain evidence="2">93TX-2</strain>
    </source>
</reference>
<organism evidence="1 2">
    <name type="scientific">Puccinia striiformis</name>
    <dbReference type="NCBI Taxonomy" id="27350"/>
    <lineage>
        <taxon>Eukaryota</taxon>
        <taxon>Fungi</taxon>
        <taxon>Dikarya</taxon>
        <taxon>Basidiomycota</taxon>
        <taxon>Pucciniomycotina</taxon>
        <taxon>Pucciniomycetes</taxon>
        <taxon>Pucciniales</taxon>
        <taxon>Pucciniaceae</taxon>
        <taxon>Puccinia</taxon>
    </lineage>
</organism>
<feature type="non-terminal residue" evidence="1">
    <location>
        <position position="1"/>
    </location>
</feature>
<evidence type="ECO:0000313" key="1">
    <source>
        <dbReference type="EMBL" id="POW22330.1"/>
    </source>
</evidence>
<reference evidence="2" key="2">
    <citation type="journal article" date="2018" name="BMC Genomics">
        <title>Genomic insights into host adaptation between the wheat stripe rust pathogen (Puccinia striiformis f. sp. tritici) and the barley stripe rust pathogen (Puccinia striiformis f. sp. hordei).</title>
        <authorList>
            <person name="Xia C."/>
            <person name="Wang M."/>
            <person name="Yin C."/>
            <person name="Cornejo O.E."/>
            <person name="Hulbert S.H."/>
            <person name="Chen X."/>
        </authorList>
    </citation>
    <scope>NUCLEOTIDE SEQUENCE [LARGE SCALE GENOMIC DNA]</scope>
    <source>
        <strain evidence="2">93TX-2</strain>
    </source>
</reference>
<name>A0A2S4WKL4_9BASI</name>
<dbReference type="AlphaFoldDB" id="A0A2S4WKL4"/>
<dbReference type="VEuPathDB" id="FungiDB:PSHT_01394"/>
<keyword evidence="2" id="KW-1185">Reference proteome</keyword>
<gene>
    <name evidence="1" type="ORF">PSHT_01394</name>
</gene>
<sequence>VQMVVHLESHCCPAFKKSFRTFEGQTFVVYQVNTNKSSHQGNFISHSEPLILVSELNKEITNFFLNSARAITKEEFGEEYPFKIQAMKPTPQQEK</sequence>
<evidence type="ECO:0000313" key="2">
    <source>
        <dbReference type="Proteomes" id="UP000238274"/>
    </source>
</evidence>
<dbReference type="Proteomes" id="UP000238274">
    <property type="component" value="Unassembled WGS sequence"/>
</dbReference>